<protein>
    <submittedName>
        <fullName evidence="7">NUC173-domain-containing protein</fullName>
    </submittedName>
</protein>
<dbReference type="AlphaFoldDB" id="A0A6G1HWZ2"/>
<feature type="compositionally biased region" description="Basic residues" evidence="4">
    <location>
        <begin position="1148"/>
        <end position="1158"/>
    </location>
</feature>
<comment type="similarity">
    <text evidence="2">Belongs to the RRP12 family.</text>
</comment>
<feature type="domain" description="RRP12 HEAT" evidence="5">
    <location>
        <begin position="344"/>
        <end position="631"/>
    </location>
</feature>
<feature type="compositionally biased region" description="Basic and acidic residues" evidence="4">
    <location>
        <begin position="1178"/>
        <end position="1191"/>
    </location>
</feature>
<evidence type="ECO:0000256" key="3">
    <source>
        <dbReference type="ARBA" id="ARBA00023242"/>
    </source>
</evidence>
<comment type="subcellular location">
    <subcellularLocation>
        <location evidence="1">Nucleus</location>
    </subcellularLocation>
</comment>
<evidence type="ECO:0000256" key="4">
    <source>
        <dbReference type="SAM" id="MobiDB-lite"/>
    </source>
</evidence>
<dbReference type="PANTHER" id="PTHR48287">
    <property type="entry name" value="ARM REPEAT SUPERFAMILY PROTEIN"/>
    <property type="match status" value="1"/>
</dbReference>
<dbReference type="GO" id="GO:0005634">
    <property type="term" value="C:nucleus"/>
    <property type="evidence" value="ECO:0007669"/>
    <property type="project" value="UniProtKB-SubCell"/>
</dbReference>
<reference evidence="7" key="1">
    <citation type="journal article" date="2020" name="Stud. Mycol.">
        <title>101 Dothideomycetes genomes: a test case for predicting lifestyles and emergence of pathogens.</title>
        <authorList>
            <person name="Haridas S."/>
            <person name="Albert R."/>
            <person name="Binder M."/>
            <person name="Bloem J."/>
            <person name="Labutti K."/>
            <person name="Salamov A."/>
            <person name="Andreopoulos B."/>
            <person name="Baker S."/>
            <person name="Barry K."/>
            <person name="Bills G."/>
            <person name="Bluhm B."/>
            <person name="Cannon C."/>
            <person name="Castanera R."/>
            <person name="Culley D."/>
            <person name="Daum C."/>
            <person name="Ezra D."/>
            <person name="Gonzalez J."/>
            <person name="Henrissat B."/>
            <person name="Kuo A."/>
            <person name="Liang C."/>
            <person name="Lipzen A."/>
            <person name="Lutzoni F."/>
            <person name="Magnuson J."/>
            <person name="Mondo S."/>
            <person name="Nolan M."/>
            <person name="Ohm R."/>
            <person name="Pangilinan J."/>
            <person name="Park H.-J."/>
            <person name="Ramirez L."/>
            <person name="Alfaro M."/>
            <person name="Sun H."/>
            <person name="Tritt A."/>
            <person name="Yoshinaga Y."/>
            <person name="Zwiers L.-H."/>
            <person name="Turgeon B."/>
            <person name="Goodwin S."/>
            <person name="Spatafora J."/>
            <person name="Crous P."/>
            <person name="Grigoriev I."/>
        </authorList>
    </citation>
    <scope>NUCLEOTIDE SEQUENCE</scope>
    <source>
        <strain evidence="7">CBS 262.69</strain>
    </source>
</reference>
<dbReference type="PANTHER" id="PTHR48287:SF1">
    <property type="entry name" value="ARM REPEAT SUPERFAMILY PROTEIN"/>
    <property type="match status" value="1"/>
</dbReference>
<keyword evidence="8" id="KW-1185">Reference proteome</keyword>
<dbReference type="Proteomes" id="UP000799640">
    <property type="component" value="Unassembled WGS sequence"/>
</dbReference>
<feature type="compositionally biased region" description="Basic and acidic residues" evidence="4">
    <location>
        <begin position="1012"/>
        <end position="1021"/>
    </location>
</feature>
<dbReference type="InterPro" id="IPR057860">
    <property type="entry name" value="HEAT_RRP12_N"/>
</dbReference>
<feature type="compositionally biased region" description="Acidic residues" evidence="4">
    <location>
        <begin position="1061"/>
        <end position="1070"/>
    </location>
</feature>
<evidence type="ECO:0000313" key="8">
    <source>
        <dbReference type="Proteomes" id="UP000799640"/>
    </source>
</evidence>
<dbReference type="Pfam" id="PF25772">
    <property type="entry name" value="HEAT_RRP12_N"/>
    <property type="match status" value="1"/>
</dbReference>
<dbReference type="Pfam" id="PF08161">
    <property type="entry name" value="RRP12_HEAT"/>
    <property type="match status" value="1"/>
</dbReference>
<dbReference type="SUPFAM" id="SSF48371">
    <property type="entry name" value="ARM repeat"/>
    <property type="match status" value="1"/>
</dbReference>
<dbReference type="InterPro" id="IPR012978">
    <property type="entry name" value="HEAT_RRP12"/>
</dbReference>
<gene>
    <name evidence="7" type="ORF">EJ06DRAFT_493901</name>
</gene>
<evidence type="ECO:0000256" key="2">
    <source>
        <dbReference type="ARBA" id="ARBA00007690"/>
    </source>
</evidence>
<dbReference type="InterPro" id="IPR011989">
    <property type="entry name" value="ARM-like"/>
</dbReference>
<dbReference type="InterPro" id="IPR016024">
    <property type="entry name" value="ARM-type_fold"/>
</dbReference>
<evidence type="ECO:0000259" key="5">
    <source>
        <dbReference type="Pfam" id="PF08161"/>
    </source>
</evidence>
<keyword evidence="3" id="KW-0539">Nucleus</keyword>
<dbReference type="OrthoDB" id="2192888at2759"/>
<feature type="region of interest" description="Disordered" evidence="4">
    <location>
        <begin position="1141"/>
        <end position="1229"/>
    </location>
</feature>
<feature type="region of interest" description="Disordered" evidence="4">
    <location>
        <begin position="991"/>
        <end position="1108"/>
    </location>
</feature>
<evidence type="ECO:0000313" key="7">
    <source>
        <dbReference type="EMBL" id="KAF2400255.1"/>
    </source>
</evidence>
<proteinExistence type="inferred from homology"/>
<feature type="compositionally biased region" description="Basic and acidic residues" evidence="4">
    <location>
        <begin position="1099"/>
        <end position="1108"/>
    </location>
</feature>
<dbReference type="Gene3D" id="1.25.10.10">
    <property type="entry name" value="Leucine-rich Repeat Variant"/>
    <property type="match status" value="1"/>
</dbReference>
<sequence>MSLQEKLERIRSSPKLQNQQETRVVLSAVEDTLRDQKSEFTPTAYFAALLSLLNQYISPAKGIVNKDVATAVVYLLDLVTPDVPAPLLRSKFSQILQNLAAALTWQEADAPLIRASIGCLESLLVVQDAQAWALPTSQISPRRAVAGLLTIAVDHRPKVRKRAQDAIYKVLKSAPPSPALDHPAADMCAETALVALKDGVAATKVTKKHSHKDANHNAPNLIHGLQLIKTIANASGGWPSRKMDSLCETLLVIAKSSNEYLTMAAFEVFELMFAGLADEVSSAKLPHLLEIIQELQPSPTDTQLLPPWIAVISRGYDVSAQVEPVETFQKLPAIFGKISKFMSSMSENIRVSASECLVSFLVNCIPTSVIIEPSVYDEKIIDMLSNKITDLLGVKYQSAWQEVFRVLEASFESLRYRAAPLLYTVVRTVGELRSRDSFNGKKEADAVIAKAISAMGPEYVLEVLPLHLDARKGQGRAWLLPIMRDSVHNTNLAHFRKELVPLSEKLYQKVVDHGKADKTMEIKIYETVVQQIWAILPGYCDLPLDLTSSFDQQFAEQIANLLYQQVELRADLCRALQNLVDSNKSLISLSADDTFVALSRVSKETAEKNIQHLGTLASNILAVLFNVYSQTLPQYRAPILQSINAYLSITPESELGETFARVIDMLEASLVESSEKPAEQKGSKMPPMSQTLMDLVVAMSIYLPRASLAQLFRIAAVLLHKDDANLQKKAYKLIPRLAESDIGKAALKDRSDELQKMILDCAEKTTTAARRDRLGAISQLVDSLPDSDLHFIPSILPEVVLCTKETNEKARTLAFDLLVEMGHRMERGGSIDNSRIPHMPEEAPTVPASLEEYFTMMSAGLAGTVPHSISAAITALTRILYEFRPKLSQSTVSDLVETMDIFLKSPNREIVRSVLGFVKVSVISVDQKIMLPRLPTLIPNLLKWSHEHSSHLQAKVKHIFERMIRRFGVEIVEKHTPLEDRKLIVNIRKTRERRKKKKAAEDDEEGGQQAGERQKKSKFENEYDEAVYGSDDGSHESGSDVSDDEVLGRKSHKKKHGETYIVEDEDEPLDLLDRRALGHISSTKPQKAKAAPKEKRKAKVDEDGKLVFNDKEEADAEMVDLEAANAGSLEDGINAYVNAIKGRDAPKRNQRGKIKFSNRRTADDDDDDGMEVDEDDLREGVKKIKVREGAKPRGRGGMQAARMQRRGLGAEKQKGSQAVRSPGAGIRKR</sequence>
<feature type="domain" description="RRP12 N-terminal HEAT" evidence="6">
    <location>
        <begin position="7"/>
        <end position="234"/>
    </location>
</feature>
<evidence type="ECO:0000256" key="1">
    <source>
        <dbReference type="ARBA" id="ARBA00004123"/>
    </source>
</evidence>
<accession>A0A6G1HWZ2</accession>
<evidence type="ECO:0000259" key="6">
    <source>
        <dbReference type="Pfam" id="PF25772"/>
    </source>
</evidence>
<organism evidence="7 8">
    <name type="scientific">Trichodelitschia bisporula</name>
    <dbReference type="NCBI Taxonomy" id="703511"/>
    <lineage>
        <taxon>Eukaryota</taxon>
        <taxon>Fungi</taxon>
        <taxon>Dikarya</taxon>
        <taxon>Ascomycota</taxon>
        <taxon>Pezizomycotina</taxon>
        <taxon>Dothideomycetes</taxon>
        <taxon>Dothideomycetes incertae sedis</taxon>
        <taxon>Phaeotrichales</taxon>
        <taxon>Phaeotrichaceae</taxon>
        <taxon>Trichodelitschia</taxon>
    </lineage>
</organism>
<dbReference type="EMBL" id="ML996695">
    <property type="protein sequence ID" value="KAF2400255.1"/>
    <property type="molecule type" value="Genomic_DNA"/>
</dbReference>
<dbReference type="InterPro" id="IPR052087">
    <property type="entry name" value="RRP12"/>
</dbReference>
<feature type="compositionally biased region" description="Acidic residues" evidence="4">
    <location>
        <begin position="1163"/>
        <end position="1177"/>
    </location>
</feature>
<name>A0A6G1HWZ2_9PEZI</name>